<protein>
    <submittedName>
        <fullName evidence="2 3">Uncharacterized protein</fullName>
    </submittedName>
</protein>
<reference evidence="4" key="1">
    <citation type="submission" date="2012-12" db="EMBL/GenBank/DDBJ databases">
        <authorList>
            <person name="Hellsten U."/>
            <person name="Grimwood J."/>
            <person name="Chapman J.A."/>
            <person name="Shapiro H."/>
            <person name="Aerts A."/>
            <person name="Otillar R.P."/>
            <person name="Terry A.Y."/>
            <person name="Boore J.L."/>
            <person name="Simakov O."/>
            <person name="Marletaz F."/>
            <person name="Cho S.-J."/>
            <person name="Edsinger-Gonzales E."/>
            <person name="Havlak P."/>
            <person name="Kuo D.-H."/>
            <person name="Larsson T."/>
            <person name="Lv J."/>
            <person name="Arendt D."/>
            <person name="Savage R."/>
            <person name="Osoegawa K."/>
            <person name="de Jong P."/>
            <person name="Lindberg D.R."/>
            <person name="Seaver E.C."/>
            <person name="Weisblat D.A."/>
            <person name="Putnam N.H."/>
            <person name="Grigoriev I.V."/>
            <person name="Rokhsar D.S."/>
        </authorList>
    </citation>
    <scope>NUCLEOTIDE SEQUENCE</scope>
    <source>
        <strain evidence="4">I ESC-2004</strain>
    </source>
</reference>
<name>R7TTE2_CAPTE</name>
<evidence type="ECO:0000313" key="2">
    <source>
        <dbReference type="EMBL" id="ELT96929.1"/>
    </source>
</evidence>
<dbReference type="EMBL" id="KB308724">
    <property type="protein sequence ID" value="ELT96929.1"/>
    <property type="molecule type" value="Genomic_DNA"/>
</dbReference>
<evidence type="ECO:0000256" key="1">
    <source>
        <dbReference type="SAM" id="MobiDB-lite"/>
    </source>
</evidence>
<feature type="compositionally biased region" description="Polar residues" evidence="1">
    <location>
        <begin position="86"/>
        <end position="96"/>
    </location>
</feature>
<evidence type="ECO:0000313" key="3">
    <source>
        <dbReference type="EnsemblMetazoa" id="CapteP203301"/>
    </source>
</evidence>
<feature type="compositionally biased region" description="Basic residues" evidence="1">
    <location>
        <begin position="121"/>
        <end position="141"/>
    </location>
</feature>
<reference evidence="2 4" key="2">
    <citation type="journal article" date="2013" name="Nature">
        <title>Insights into bilaterian evolution from three spiralian genomes.</title>
        <authorList>
            <person name="Simakov O."/>
            <person name="Marletaz F."/>
            <person name="Cho S.J."/>
            <person name="Edsinger-Gonzales E."/>
            <person name="Havlak P."/>
            <person name="Hellsten U."/>
            <person name="Kuo D.H."/>
            <person name="Larsson T."/>
            <person name="Lv J."/>
            <person name="Arendt D."/>
            <person name="Savage R."/>
            <person name="Osoegawa K."/>
            <person name="de Jong P."/>
            <person name="Grimwood J."/>
            <person name="Chapman J.A."/>
            <person name="Shapiro H."/>
            <person name="Aerts A."/>
            <person name="Otillar R.P."/>
            <person name="Terry A.Y."/>
            <person name="Boore J.L."/>
            <person name="Grigoriev I.V."/>
            <person name="Lindberg D.R."/>
            <person name="Seaver E.C."/>
            <person name="Weisblat D.A."/>
            <person name="Putnam N.H."/>
            <person name="Rokhsar D.S."/>
        </authorList>
    </citation>
    <scope>NUCLEOTIDE SEQUENCE</scope>
    <source>
        <strain evidence="2 4">I ESC-2004</strain>
    </source>
</reference>
<gene>
    <name evidence="2" type="ORF">CAPTEDRAFT_203301</name>
</gene>
<sequence>MMKDPEVSALMQKKIQARKEFLFKEKSNSLPRDNSILRDLLQKSIEEKMSKMEAASSSDTPSEWSSEEEIPPQKATQLKEKAASKNEANSIDSFHLSTAGDEPKTRADSPASGCYVGAQKKEKKGLGKRIRSLFTKKPKKN</sequence>
<feature type="region of interest" description="Disordered" evidence="1">
    <location>
        <begin position="48"/>
        <end position="141"/>
    </location>
</feature>
<dbReference type="EnsemblMetazoa" id="CapteT203301">
    <property type="protein sequence ID" value="CapteP203301"/>
    <property type="gene ID" value="CapteG203301"/>
</dbReference>
<dbReference type="AlphaFoldDB" id="R7TTE2"/>
<keyword evidence="4" id="KW-1185">Reference proteome</keyword>
<dbReference type="EMBL" id="AMQN01000284">
    <property type="status" value="NOT_ANNOTATED_CDS"/>
    <property type="molecule type" value="Genomic_DNA"/>
</dbReference>
<reference evidence="3" key="3">
    <citation type="submission" date="2015-06" db="UniProtKB">
        <authorList>
            <consortium name="EnsemblMetazoa"/>
        </authorList>
    </citation>
    <scope>IDENTIFICATION</scope>
</reference>
<dbReference type="Proteomes" id="UP000014760">
    <property type="component" value="Unassembled WGS sequence"/>
</dbReference>
<evidence type="ECO:0000313" key="4">
    <source>
        <dbReference type="Proteomes" id="UP000014760"/>
    </source>
</evidence>
<accession>R7TTE2</accession>
<dbReference type="HOGENOM" id="CLU_1827134_0_0_1"/>
<proteinExistence type="predicted"/>
<organism evidence="2">
    <name type="scientific">Capitella teleta</name>
    <name type="common">Polychaete worm</name>
    <dbReference type="NCBI Taxonomy" id="283909"/>
    <lineage>
        <taxon>Eukaryota</taxon>
        <taxon>Metazoa</taxon>
        <taxon>Spiralia</taxon>
        <taxon>Lophotrochozoa</taxon>
        <taxon>Annelida</taxon>
        <taxon>Polychaeta</taxon>
        <taxon>Sedentaria</taxon>
        <taxon>Scolecida</taxon>
        <taxon>Capitellidae</taxon>
        <taxon>Capitella</taxon>
    </lineage>
</organism>